<dbReference type="VEuPathDB" id="FungiDB:CJJ09_005182"/>
<evidence type="ECO:0000313" key="1">
    <source>
        <dbReference type="EMBL" id="KND98200.1"/>
    </source>
</evidence>
<comment type="caution">
    <text evidence="1">The sequence shown here is derived from an EMBL/GenBank/DDBJ whole genome shotgun (WGS) entry which is preliminary data.</text>
</comment>
<dbReference type="AlphaFoldDB" id="A0A0L0NX17"/>
<accession>A0A0L0NX17</accession>
<name>A0A0L0NX17_CANAR</name>
<dbReference type="Proteomes" id="UP000037122">
    <property type="component" value="Unassembled WGS sequence"/>
</dbReference>
<evidence type="ECO:0000313" key="2">
    <source>
        <dbReference type="Proteomes" id="UP000037122"/>
    </source>
</evidence>
<proteinExistence type="predicted"/>
<reference evidence="2" key="1">
    <citation type="journal article" date="2015" name="BMC Genomics">
        <title>Draft genome of a commonly misdiagnosed multidrug resistant pathogen Candida auris.</title>
        <authorList>
            <person name="Chatterjee S."/>
            <person name="Alampalli S.V."/>
            <person name="Nageshan R.K."/>
            <person name="Chettiar S.T."/>
            <person name="Joshi S."/>
            <person name="Tatu U.S."/>
        </authorList>
    </citation>
    <scope>NUCLEOTIDE SEQUENCE [LARGE SCALE GENOMIC DNA]</scope>
    <source>
        <strain evidence="2">6684</strain>
    </source>
</reference>
<dbReference type="VEuPathDB" id="FungiDB:CJI97_004301"/>
<dbReference type="VEuPathDB" id="FungiDB:QG37_04961"/>
<protein>
    <submittedName>
        <fullName evidence="1">Uncharacterized protein</fullName>
    </submittedName>
</protein>
<dbReference type="VEuPathDB" id="FungiDB:CJI96_0005263"/>
<dbReference type="VEuPathDB" id="FungiDB:CJJ07_005332"/>
<sequence length="416" mass="49616">MLDNLPLEIQVRLLKLCPTSSLKYVNSHFYFLYNDLYYDKLIRVFGEDVIDIIAKVYPWLRTYIKMLDAFRQRSREVISTRLKLYDYKGKSGILPSEIIHAMYVKDSWRYVYSLFKNKRLFAEYSDYKIDEPTNYVFNHYVEINRSYLLSYNKAVWLAPGTYNLNIGLVIKSGRGLGTTKFDLKYTNEEGEVITQTFYPPTNINEILPKRQFCFLKIGEFHVREPMHCKGDEGFSRHGKLQKLELTMEEIGLYLKSGFRIFFIDISQPSMLFNDYDLLYYSCQETNYKYFINLPLKNFYKALNHVQNGAHDAIEKRDYGTGDPNDIIDQFDNIFPDDFQSTSEESFEENLMGYAKFYFHNNFNRRSYKFNTIYQRRQFVNRFGDYELDDRDNEAQKPRCSYDARGLKWRIPILGEL</sequence>
<organism evidence="1 2">
    <name type="scientific">Candidozyma auris</name>
    <name type="common">Yeast</name>
    <name type="synonym">Candida auris</name>
    <dbReference type="NCBI Taxonomy" id="498019"/>
    <lineage>
        <taxon>Eukaryota</taxon>
        <taxon>Fungi</taxon>
        <taxon>Dikarya</taxon>
        <taxon>Ascomycota</taxon>
        <taxon>Saccharomycotina</taxon>
        <taxon>Pichiomycetes</taxon>
        <taxon>Metschnikowiaceae</taxon>
        <taxon>Candidozyma</taxon>
    </lineage>
</organism>
<gene>
    <name evidence="1" type="ORF">QG37_04961</name>
</gene>
<dbReference type="EMBL" id="LGST01000034">
    <property type="protein sequence ID" value="KND98200.1"/>
    <property type="molecule type" value="Genomic_DNA"/>
</dbReference>
<dbReference type="VEuPathDB" id="FungiDB:B9J08_004236"/>